<evidence type="ECO:0008006" key="3">
    <source>
        <dbReference type="Google" id="ProtNLM"/>
    </source>
</evidence>
<name>A0AAV3S7R7_9EURY</name>
<evidence type="ECO:0000313" key="1">
    <source>
        <dbReference type="EMBL" id="GAA0300998.1"/>
    </source>
</evidence>
<proteinExistence type="predicted"/>
<protein>
    <recommendedName>
        <fullName evidence="3">TFIIB-type zinc ribbon-containing protein</fullName>
    </recommendedName>
</protein>
<dbReference type="Pfam" id="PF23430">
    <property type="entry name" value="DUF7117"/>
    <property type="match status" value="1"/>
</dbReference>
<evidence type="ECO:0000313" key="2">
    <source>
        <dbReference type="Proteomes" id="UP001500837"/>
    </source>
</evidence>
<comment type="caution">
    <text evidence="1">The sequence shown here is derived from an EMBL/GenBank/DDBJ whole genome shotgun (WGS) entry which is preliminary data.</text>
</comment>
<sequence length="240" mass="26251">MEIRGERECTACGTQWSYYETGSVTCPACGNVRSVATEDERREHTDGTATLTLDDAVAAAGRDDYRTAAREARDTVRDYTHERGFVRGGELRDLDTTILAAWELRYVAAAFARAFDHSEAEAYYFVALLRGAPAGERPDASDVPDSMRAARGNGYADAVADYRTDVRRFLDTDPERPAANDLLASLDDHIRRIHALDGDVSPATADRLVDAARAVGRYARDGDEADVVAAREAIDDLKNG</sequence>
<accession>A0AAV3S7R7</accession>
<dbReference type="AlphaFoldDB" id="A0AAV3S7R7"/>
<dbReference type="Proteomes" id="UP001500837">
    <property type="component" value="Unassembled WGS sequence"/>
</dbReference>
<organism evidence="1 2">
    <name type="scientific">Halarchaeum salinum</name>
    <dbReference type="NCBI Taxonomy" id="489912"/>
    <lineage>
        <taxon>Archaea</taxon>
        <taxon>Methanobacteriati</taxon>
        <taxon>Methanobacteriota</taxon>
        <taxon>Stenosarchaea group</taxon>
        <taxon>Halobacteria</taxon>
        <taxon>Halobacteriales</taxon>
        <taxon>Halobacteriaceae</taxon>
    </lineage>
</organism>
<reference evidence="1 2" key="1">
    <citation type="journal article" date="2019" name="Int. J. Syst. Evol. Microbiol.">
        <title>The Global Catalogue of Microorganisms (GCM) 10K type strain sequencing project: providing services to taxonomists for standard genome sequencing and annotation.</title>
        <authorList>
            <consortium name="The Broad Institute Genomics Platform"/>
            <consortium name="The Broad Institute Genome Sequencing Center for Infectious Disease"/>
            <person name="Wu L."/>
            <person name="Ma J."/>
        </authorList>
    </citation>
    <scope>NUCLEOTIDE SEQUENCE [LARGE SCALE GENOMIC DNA]</scope>
    <source>
        <strain evidence="1 2">JCM 16330</strain>
    </source>
</reference>
<keyword evidence="2" id="KW-1185">Reference proteome</keyword>
<gene>
    <name evidence="1" type="ORF">GCM10009066_13950</name>
</gene>
<dbReference type="EMBL" id="BAAABL010000042">
    <property type="protein sequence ID" value="GAA0300998.1"/>
    <property type="molecule type" value="Genomic_DNA"/>
</dbReference>
<dbReference type="RefSeq" id="WP_211311382.1">
    <property type="nucleotide sequence ID" value="NZ_BAAABL010000042.1"/>
</dbReference>
<dbReference type="InterPro" id="IPR055541">
    <property type="entry name" value="DUF7117"/>
</dbReference>